<accession>A0A9N9XMR3</accession>
<name>A0A9N9XMR3_PHYSR</name>
<protein>
    <submittedName>
        <fullName evidence="1">Uncharacterized protein</fullName>
    </submittedName>
</protein>
<reference evidence="1" key="1">
    <citation type="submission" date="2022-01" db="EMBL/GenBank/DDBJ databases">
        <authorList>
            <person name="King R."/>
        </authorList>
    </citation>
    <scope>NUCLEOTIDE SEQUENCE</scope>
</reference>
<organism evidence="1 2">
    <name type="scientific">Phyllotreta striolata</name>
    <name type="common">Striped flea beetle</name>
    <name type="synonym">Crioceris striolata</name>
    <dbReference type="NCBI Taxonomy" id="444603"/>
    <lineage>
        <taxon>Eukaryota</taxon>
        <taxon>Metazoa</taxon>
        <taxon>Ecdysozoa</taxon>
        <taxon>Arthropoda</taxon>
        <taxon>Hexapoda</taxon>
        <taxon>Insecta</taxon>
        <taxon>Pterygota</taxon>
        <taxon>Neoptera</taxon>
        <taxon>Endopterygota</taxon>
        <taxon>Coleoptera</taxon>
        <taxon>Polyphaga</taxon>
        <taxon>Cucujiformia</taxon>
        <taxon>Chrysomeloidea</taxon>
        <taxon>Chrysomelidae</taxon>
        <taxon>Galerucinae</taxon>
        <taxon>Alticini</taxon>
        <taxon>Phyllotreta</taxon>
    </lineage>
</organism>
<evidence type="ECO:0000313" key="2">
    <source>
        <dbReference type="Proteomes" id="UP001153712"/>
    </source>
</evidence>
<dbReference type="AlphaFoldDB" id="A0A9N9XMR3"/>
<dbReference type="EMBL" id="OU900103">
    <property type="protein sequence ID" value="CAG9855040.1"/>
    <property type="molecule type" value="Genomic_DNA"/>
</dbReference>
<keyword evidence="2" id="KW-1185">Reference proteome</keyword>
<dbReference type="Proteomes" id="UP001153712">
    <property type="component" value="Chromosome 10"/>
</dbReference>
<evidence type="ECO:0000313" key="1">
    <source>
        <dbReference type="EMBL" id="CAG9855040.1"/>
    </source>
</evidence>
<proteinExistence type="predicted"/>
<gene>
    <name evidence="1" type="ORF">PHYEVI_LOCUS1500</name>
</gene>
<sequence length="77" mass="8842">MSYSGAGLKTVYILVVKLEEVIALELRFTSMRADKLRKPLPRKAKRRKRVQYAEENLGDAPCKVEALHRYNGDYVTS</sequence>